<dbReference type="PRINTS" id="PR00038">
    <property type="entry name" value="HTHLUXR"/>
</dbReference>
<proteinExistence type="predicted"/>
<dbReference type="OrthoDB" id="9782896at2"/>
<keyword evidence="4" id="KW-0804">Transcription</keyword>
<dbReference type="CDD" id="cd17535">
    <property type="entry name" value="REC_NarL-like"/>
    <property type="match status" value="1"/>
</dbReference>
<sequence>MHGVVLSDDHPLLLRGLCDLLEIEPDFTVVGASTSGHEALALLKDGRVDIGVIDVSMPDLGGMDILRAVVESGIDVRIIFLTATITGPQISEALDLGVAGLLLKESAPEALIVCLREVAAGRRWLPPELVAKAATPPPVPRERADACATLTRREMEIAELVCRGYSNKMIARELGSSAGTIKIHLQNIYQKLQIANRTALASLVLN</sequence>
<dbReference type="PANTHER" id="PTHR43214:SF41">
    <property type="entry name" value="NITRATE_NITRITE RESPONSE REGULATOR PROTEIN NARP"/>
    <property type="match status" value="1"/>
</dbReference>
<evidence type="ECO:0000256" key="2">
    <source>
        <dbReference type="ARBA" id="ARBA00023015"/>
    </source>
</evidence>
<gene>
    <name evidence="8" type="ORF">SCLO_1026060</name>
</gene>
<dbReference type="AlphaFoldDB" id="A0A1E1F552"/>
<dbReference type="KEGG" id="sclo:SCLO_1026060"/>
<dbReference type="InterPro" id="IPR001789">
    <property type="entry name" value="Sig_transdc_resp-reg_receiver"/>
</dbReference>
<dbReference type="PANTHER" id="PTHR43214">
    <property type="entry name" value="TWO-COMPONENT RESPONSE REGULATOR"/>
    <property type="match status" value="1"/>
</dbReference>
<dbReference type="SMART" id="SM00421">
    <property type="entry name" value="HTH_LUXR"/>
    <property type="match status" value="1"/>
</dbReference>
<name>A0A1E1F552_9SPHN</name>
<dbReference type="InterPro" id="IPR039420">
    <property type="entry name" value="WalR-like"/>
</dbReference>
<evidence type="ECO:0000259" key="6">
    <source>
        <dbReference type="PROSITE" id="PS50043"/>
    </source>
</evidence>
<evidence type="ECO:0000256" key="5">
    <source>
        <dbReference type="PROSITE-ProRule" id="PRU00169"/>
    </source>
</evidence>
<feature type="domain" description="HTH luxR-type" evidence="6">
    <location>
        <begin position="143"/>
        <end position="206"/>
    </location>
</feature>
<dbReference type="Pfam" id="PF00072">
    <property type="entry name" value="Response_reg"/>
    <property type="match status" value="1"/>
</dbReference>
<dbReference type="InterPro" id="IPR016032">
    <property type="entry name" value="Sig_transdc_resp-reg_C-effctor"/>
</dbReference>
<dbReference type="CDD" id="cd06170">
    <property type="entry name" value="LuxR_C_like"/>
    <property type="match status" value="1"/>
</dbReference>
<protein>
    <submittedName>
        <fullName evidence="8">Two component transcriptional regulator, LuxR family</fullName>
    </submittedName>
</protein>
<keyword evidence="1 5" id="KW-0597">Phosphoprotein</keyword>
<dbReference type="SUPFAM" id="SSF46894">
    <property type="entry name" value="C-terminal effector domain of the bipartite response regulators"/>
    <property type="match status" value="1"/>
</dbReference>
<organism evidence="8 9">
    <name type="scientific">Sphingobium cloacae</name>
    <dbReference type="NCBI Taxonomy" id="120107"/>
    <lineage>
        <taxon>Bacteria</taxon>
        <taxon>Pseudomonadati</taxon>
        <taxon>Pseudomonadota</taxon>
        <taxon>Alphaproteobacteria</taxon>
        <taxon>Sphingomonadales</taxon>
        <taxon>Sphingomonadaceae</taxon>
        <taxon>Sphingobium</taxon>
    </lineage>
</organism>
<evidence type="ECO:0000256" key="4">
    <source>
        <dbReference type="ARBA" id="ARBA00023163"/>
    </source>
</evidence>
<keyword evidence="9" id="KW-1185">Reference proteome</keyword>
<dbReference type="SMART" id="SM00448">
    <property type="entry name" value="REC"/>
    <property type="match status" value="1"/>
</dbReference>
<keyword evidence="2" id="KW-0805">Transcription regulation</keyword>
<dbReference type="Gene3D" id="3.40.50.2300">
    <property type="match status" value="1"/>
</dbReference>
<feature type="modified residue" description="4-aspartylphosphate" evidence="5">
    <location>
        <position position="54"/>
    </location>
</feature>
<reference evidence="8 9" key="1">
    <citation type="submission" date="2016-10" db="EMBL/GenBank/DDBJ databases">
        <title>Complete Genome Sequence of the Nonylphenol-Degrading Bacterium Sphingobium cloacae JCM 10874T.</title>
        <authorList>
            <person name="Ootsuka M."/>
            <person name="Nishizawa T."/>
            <person name="Ohta H."/>
        </authorList>
    </citation>
    <scope>NUCLEOTIDE SEQUENCE [LARGE SCALE GENOMIC DNA]</scope>
    <source>
        <strain evidence="8 9">JCM 10874</strain>
    </source>
</reference>
<keyword evidence="3" id="KW-0238">DNA-binding</keyword>
<evidence type="ECO:0000256" key="3">
    <source>
        <dbReference type="ARBA" id="ARBA00023125"/>
    </source>
</evidence>
<dbReference type="RefSeq" id="WP_066515253.1">
    <property type="nucleotide sequence ID" value="NZ_AP017655.1"/>
</dbReference>
<dbReference type="PROSITE" id="PS50110">
    <property type="entry name" value="RESPONSE_REGULATORY"/>
    <property type="match status" value="1"/>
</dbReference>
<dbReference type="SUPFAM" id="SSF52172">
    <property type="entry name" value="CheY-like"/>
    <property type="match status" value="1"/>
</dbReference>
<dbReference type="Proteomes" id="UP000218272">
    <property type="component" value="Chromosome SCLO_1"/>
</dbReference>
<dbReference type="EMBL" id="AP017655">
    <property type="protein sequence ID" value="BAV65646.1"/>
    <property type="molecule type" value="Genomic_DNA"/>
</dbReference>
<dbReference type="GO" id="GO:0006355">
    <property type="term" value="P:regulation of DNA-templated transcription"/>
    <property type="evidence" value="ECO:0007669"/>
    <property type="project" value="InterPro"/>
</dbReference>
<dbReference type="InterPro" id="IPR011006">
    <property type="entry name" value="CheY-like_superfamily"/>
</dbReference>
<dbReference type="Pfam" id="PF00196">
    <property type="entry name" value="GerE"/>
    <property type="match status" value="1"/>
</dbReference>
<dbReference type="GO" id="GO:0003677">
    <property type="term" value="F:DNA binding"/>
    <property type="evidence" value="ECO:0007669"/>
    <property type="project" value="UniProtKB-KW"/>
</dbReference>
<evidence type="ECO:0000313" key="8">
    <source>
        <dbReference type="EMBL" id="BAV65646.1"/>
    </source>
</evidence>
<dbReference type="PROSITE" id="PS50043">
    <property type="entry name" value="HTH_LUXR_2"/>
    <property type="match status" value="1"/>
</dbReference>
<dbReference type="InterPro" id="IPR058245">
    <property type="entry name" value="NreC/VraR/RcsB-like_REC"/>
</dbReference>
<feature type="domain" description="Response regulatory" evidence="7">
    <location>
        <begin position="3"/>
        <end position="119"/>
    </location>
</feature>
<evidence type="ECO:0000259" key="7">
    <source>
        <dbReference type="PROSITE" id="PS50110"/>
    </source>
</evidence>
<evidence type="ECO:0000256" key="1">
    <source>
        <dbReference type="ARBA" id="ARBA00022553"/>
    </source>
</evidence>
<accession>A0A1E1F552</accession>
<evidence type="ECO:0000313" key="9">
    <source>
        <dbReference type="Proteomes" id="UP000218272"/>
    </source>
</evidence>
<dbReference type="InterPro" id="IPR000792">
    <property type="entry name" value="Tscrpt_reg_LuxR_C"/>
</dbReference>
<dbReference type="GO" id="GO:0000160">
    <property type="term" value="P:phosphorelay signal transduction system"/>
    <property type="evidence" value="ECO:0007669"/>
    <property type="project" value="InterPro"/>
</dbReference>